<organism evidence="1 2">
    <name type="scientific">Vibrio maritimus</name>
    <dbReference type="NCBI Taxonomy" id="990268"/>
    <lineage>
        <taxon>Bacteria</taxon>
        <taxon>Pseudomonadati</taxon>
        <taxon>Pseudomonadota</taxon>
        <taxon>Gammaproteobacteria</taxon>
        <taxon>Vibrionales</taxon>
        <taxon>Vibrionaceae</taxon>
        <taxon>Vibrio</taxon>
    </lineage>
</organism>
<protein>
    <submittedName>
        <fullName evidence="1">Uncharacterized protein</fullName>
    </submittedName>
</protein>
<dbReference type="STRING" id="990268.JCM19235_3274"/>
<dbReference type="AlphaFoldDB" id="A0A090S7L7"/>
<dbReference type="EMBL" id="BBMR01000016">
    <property type="protein sequence ID" value="GAL22808.1"/>
    <property type="molecule type" value="Genomic_DNA"/>
</dbReference>
<accession>A0A090S7L7</accession>
<proteinExistence type="predicted"/>
<reference evidence="1 2" key="1">
    <citation type="submission" date="2014-09" db="EMBL/GenBank/DDBJ databases">
        <title>Vibrio maritimus JCM 19235. (C45) whole genome shotgun sequence.</title>
        <authorList>
            <person name="Sawabe T."/>
            <person name="Meirelles P."/>
            <person name="Nakanishi M."/>
            <person name="Sayaka M."/>
            <person name="Hattori M."/>
            <person name="Ohkuma M."/>
        </authorList>
    </citation>
    <scope>NUCLEOTIDE SEQUENCE [LARGE SCALE GENOMIC DNA]</scope>
    <source>
        <strain evidence="2">JCM19235</strain>
    </source>
</reference>
<evidence type="ECO:0000313" key="1">
    <source>
        <dbReference type="EMBL" id="GAL22808.1"/>
    </source>
</evidence>
<gene>
    <name evidence="1" type="ORF">JCM19235_3274</name>
</gene>
<evidence type="ECO:0000313" key="2">
    <source>
        <dbReference type="Proteomes" id="UP000029228"/>
    </source>
</evidence>
<name>A0A090S7L7_9VIBR</name>
<sequence>MSGKIDNQLFSLMSMHWIMSRVLNVTLVSCSLKMANTALF</sequence>
<comment type="caution">
    <text evidence="1">The sequence shown here is derived from an EMBL/GenBank/DDBJ whole genome shotgun (WGS) entry which is preliminary data.</text>
</comment>
<keyword evidence="2" id="KW-1185">Reference proteome</keyword>
<dbReference type="Proteomes" id="UP000029228">
    <property type="component" value="Unassembled WGS sequence"/>
</dbReference>